<evidence type="ECO:0000313" key="2">
    <source>
        <dbReference type="EMBL" id="CAB4813733.1"/>
    </source>
</evidence>
<feature type="transmembrane region" description="Helical" evidence="1">
    <location>
        <begin position="136"/>
        <end position="157"/>
    </location>
</feature>
<keyword evidence="1" id="KW-1133">Transmembrane helix</keyword>
<proteinExistence type="predicted"/>
<feature type="transmembrane region" description="Helical" evidence="1">
    <location>
        <begin position="364"/>
        <end position="381"/>
    </location>
</feature>
<feature type="transmembrane region" description="Helical" evidence="1">
    <location>
        <begin position="169"/>
        <end position="195"/>
    </location>
</feature>
<organism evidence="2">
    <name type="scientific">freshwater metagenome</name>
    <dbReference type="NCBI Taxonomy" id="449393"/>
    <lineage>
        <taxon>unclassified sequences</taxon>
        <taxon>metagenomes</taxon>
        <taxon>ecological metagenomes</taxon>
    </lineage>
</organism>
<protein>
    <submittedName>
        <fullName evidence="2">Unannotated protein</fullName>
    </submittedName>
</protein>
<evidence type="ECO:0000256" key="1">
    <source>
        <dbReference type="SAM" id="Phobius"/>
    </source>
</evidence>
<feature type="transmembrane region" description="Helical" evidence="1">
    <location>
        <begin position="304"/>
        <end position="326"/>
    </location>
</feature>
<feature type="transmembrane region" description="Helical" evidence="1">
    <location>
        <begin position="207"/>
        <end position="226"/>
    </location>
</feature>
<dbReference type="EMBL" id="CAFAAO010000027">
    <property type="protein sequence ID" value="CAB4813733.1"/>
    <property type="molecule type" value="Genomic_DNA"/>
</dbReference>
<feature type="transmembrane region" description="Helical" evidence="1">
    <location>
        <begin position="81"/>
        <end position="103"/>
    </location>
</feature>
<feature type="transmembrane region" description="Helical" evidence="1">
    <location>
        <begin position="338"/>
        <end position="357"/>
    </location>
</feature>
<name>A0A6J6YZW0_9ZZZZ</name>
<reference evidence="2" key="1">
    <citation type="submission" date="2020-05" db="EMBL/GenBank/DDBJ databases">
        <authorList>
            <person name="Chiriac C."/>
            <person name="Salcher M."/>
            <person name="Ghai R."/>
            <person name="Kavagutti S V."/>
        </authorList>
    </citation>
    <scope>NUCLEOTIDE SEQUENCE</scope>
</reference>
<accession>A0A6J6YZW0</accession>
<keyword evidence="1" id="KW-0812">Transmembrane</keyword>
<feature type="transmembrane region" description="Helical" evidence="1">
    <location>
        <begin position="12"/>
        <end position="34"/>
    </location>
</feature>
<feature type="transmembrane region" description="Helical" evidence="1">
    <location>
        <begin position="247"/>
        <end position="266"/>
    </location>
</feature>
<gene>
    <name evidence="2" type="ORF">UFOPK3037_01507</name>
</gene>
<dbReference type="AlphaFoldDB" id="A0A6J6YZW0"/>
<feature type="transmembrane region" description="Helical" evidence="1">
    <location>
        <begin position="110"/>
        <end position="130"/>
    </location>
</feature>
<feature type="transmembrane region" description="Helical" evidence="1">
    <location>
        <begin position="272"/>
        <end position="292"/>
    </location>
</feature>
<keyword evidence="1" id="KW-0472">Membrane</keyword>
<sequence>MKNGLKAPLKPLFFLIVFFLASYLPLFLNGGIIVDDWGDIAHNLDCAGFSDCYQSWFPLFSNRPLAPLPITGATFLFGNHFSAYLVFNTAIFFFAIGLTTNIIRKLIGAYPALVFTIIAALPTIAMPVIVSPINQLTATVSFLYWAISLSLLFNYCITKSKIAYLLSYIFLLFGFLTYEVILPLLPFTAFLPLIVEKSTLNKNFVRYFISFILPIVGILILVILWQKTIAPLFMDVDSRLKFNASQVLAMLYTWAHVFYLQLPLLIKKVWGYLSFYDLATCIPLVLSLWFGHKISSPVSKNVRQLKFLVIALLCFFSSSFIFILSGESATSWGYGARGLSSTWFVFALALAGICGLIKKYNATLLLVVLFFSVASSLTFSVQRDNYIKSWQLQTAIIKDILNLAQTHSLSQGAVILGDVPKFLIPNYNDEIVFSQPWDFGAALAIHTNKMISDGAMIDTQRNDLNKLLITENGILISGWWRANFDDLWLYAFDPALQKGSLTRLKNADQLKAYLNKPSRTQ</sequence>